<evidence type="ECO:0000313" key="9">
    <source>
        <dbReference type="EMBL" id="CAL5139688.1"/>
    </source>
</evidence>
<dbReference type="GO" id="GO:0005874">
    <property type="term" value="C:microtubule"/>
    <property type="evidence" value="ECO:0007669"/>
    <property type="project" value="UniProtKB-KW"/>
</dbReference>
<proteinExistence type="inferred from homology"/>
<evidence type="ECO:0000256" key="1">
    <source>
        <dbReference type="ARBA" id="ARBA00004267"/>
    </source>
</evidence>
<comment type="subcellular location">
    <subcellularLocation>
        <location evidence="1 6">Cytoplasm</location>
        <location evidence="1 6">Cytoskeleton</location>
        <location evidence="1 6">Microtubule organizing center</location>
    </subcellularLocation>
</comment>
<dbReference type="PANTHER" id="PTHR19302:SF27">
    <property type="entry name" value="GAMMA-TUBULIN COMPLEX COMPONENT 4"/>
    <property type="match status" value="1"/>
</dbReference>
<dbReference type="Proteomes" id="UP001497525">
    <property type="component" value="Unassembled WGS sequence"/>
</dbReference>
<evidence type="ECO:0000256" key="6">
    <source>
        <dbReference type="RuleBase" id="RU363050"/>
    </source>
</evidence>
<organism evidence="9 10">
    <name type="scientific">Calicophoron daubneyi</name>
    <name type="common">Rumen fluke</name>
    <name type="synonym">Paramphistomum daubneyi</name>
    <dbReference type="NCBI Taxonomy" id="300641"/>
    <lineage>
        <taxon>Eukaryota</taxon>
        <taxon>Metazoa</taxon>
        <taxon>Spiralia</taxon>
        <taxon>Lophotrochozoa</taxon>
        <taxon>Platyhelminthes</taxon>
        <taxon>Trematoda</taxon>
        <taxon>Digenea</taxon>
        <taxon>Plagiorchiida</taxon>
        <taxon>Pronocephalata</taxon>
        <taxon>Paramphistomoidea</taxon>
        <taxon>Paramphistomidae</taxon>
        <taxon>Calicophoron</taxon>
    </lineage>
</organism>
<evidence type="ECO:0000313" key="10">
    <source>
        <dbReference type="Proteomes" id="UP001497525"/>
    </source>
</evidence>
<dbReference type="InterPro" id="IPR041470">
    <property type="entry name" value="GCP_N"/>
</dbReference>
<dbReference type="InterPro" id="IPR007259">
    <property type="entry name" value="GCP"/>
</dbReference>
<dbReference type="GO" id="GO:0000922">
    <property type="term" value="C:spindle pole"/>
    <property type="evidence" value="ECO:0007669"/>
    <property type="project" value="InterPro"/>
</dbReference>
<sequence length="744" mass="83666">MLQELLVALYGFPGAIFVESSNNDPDADEVETQLVPISDNLPFVPPGELALHSELLKLGSCYRVLEKFIRRYAGPCRSLYLAAIACGFDDALKDYRQALFSLESEVLADQDLDIAYFSYRLHSYKLLLPVLARLARKIETSYGISEKSICHPSCRILDTILLSAPPGLPKPRAVVRKLFAHTMRIFYRQLSSWLLYGILHDPHDEFFVVGTRVGAHDEGCDEALNPPVGSAHQEWITDGDQDEDVEISFSLDVSRIPSFLPTSFAQYVLFAGEAVNLSVRDSARSSLLCELERKFSDRFVSLEGALQVKSEEQEGEAESSISPLVDLTSLQTLVTDVRSFISHRIWRSLVEEDHLLTYMSTVKDVLLLGRGELFLSFIDQLCALEHFDAESLVKGVFNRSRDFPTSHHRGLLDRPPPTDVNEICALEFDVTATFLAAARSVGLDDEKLDSHFKFTISPGSSDAEAIHPEDQTVWDNLNLHLIVPPAFRVVFSPQVCRGYSRLFRYLITVRRTQLALQQYWADQTFLWRCVCAPTQFGASALDSASRMAYSSRSPVELAELQATINKRLLVRSYMAFIVENLQYFLQVDVIESQFSYLVRRIQSEQEADLIQVAHEAYLAGLQAQALLFHPAARPCVLKLLSVCRRFVQVSHRIEAQYHMSDLEESLIRDFKQLSSSLFRCLSCSSSTGAQSSVGLEVGARNYDQPVGPTADLSQLLLRLDFNHFYSQSQGGFRTWSSSEMSSIA</sequence>
<dbReference type="AlphaFoldDB" id="A0AAV2TR19"/>
<keyword evidence="5 6" id="KW-0206">Cytoskeleton</keyword>
<dbReference type="GO" id="GO:0031122">
    <property type="term" value="P:cytoplasmic microtubule organization"/>
    <property type="evidence" value="ECO:0007669"/>
    <property type="project" value="TreeGrafter"/>
</dbReference>
<comment type="similarity">
    <text evidence="2 6">Belongs to the TUBGCP family.</text>
</comment>
<dbReference type="GO" id="GO:0000278">
    <property type="term" value="P:mitotic cell cycle"/>
    <property type="evidence" value="ECO:0007669"/>
    <property type="project" value="TreeGrafter"/>
</dbReference>
<evidence type="ECO:0000256" key="4">
    <source>
        <dbReference type="ARBA" id="ARBA00022701"/>
    </source>
</evidence>
<dbReference type="InterPro" id="IPR040457">
    <property type="entry name" value="GCP_C"/>
</dbReference>
<evidence type="ECO:0000256" key="5">
    <source>
        <dbReference type="ARBA" id="ARBA00023212"/>
    </source>
</evidence>
<dbReference type="Pfam" id="PF17681">
    <property type="entry name" value="GCP_N_terminal"/>
    <property type="match status" value="1"/>
</dbReference>
<dbReference type="Gene3D" id="1.20.120.1900">
    <property type="entry name" value="Gamma-tubulin complex, C-terminal domain"/>
    <property type="match status" value="1"/>
</dbReference>
<evidence type="ECO:0000259" key="7">
    <source>
        <dbReference type="Pfam" id="PF04130"/>
    </source>
</evidence>
<feature type="domain" description="Gamma tubulin complex component C-terminal" evidence="7">
    <location>
        <begin position="356"/>
        <end position="725"/>
    </location>
</feature>
<dbReference type="GO" id="GO:0051321">
    <property type="term" value="P:meiotic cell cycle"/>
    <property type="evidence" value="ECO:0007669"/>
    <property type="project" value="TreeGrafter"/>
</dbReference>
<evidence type="ECO:0000256" key="2">
    <source>
        <dbReference type="ARBA" id="ARBA00010337"/>
    </source>
</evidence>
<dbReference type="GO" id="GO:0043015">
    <property type="term" value="F:gamma-tubulin binding"/>
    <property type="evidence" value="ECO:0007669"/>
    <property type="project" value="InterPro"/>
</dbReference>
<dbReference type="GO" id="GO:0051011">
    <property type="term" value="F:microtubule minus-end binding"/>
    <property type="evidence" value="ECO:0007669"/>
    <property type="project" value="TreeGrafter"/>
</dbReference>
<dbReference type="GO" id="GO:0051225">
    <property type="term" value="P:spindle assembly"/>
    <property type="evidence" value="ECO:0007669"/>
    <property type="project" value="TreeGrafter"/>
</dbReference>
<dbReference type="InterPro" id="IPR042241">
    <property type="entry name" value="GCP_C_sf"/>
</dbReference>
<dbReference type="GO" id="GO:0000930">
    <property type="term" value="C:gamma-tubulin complex"/>
    <property type="evidence" value="ECO:0007669"/>
    <property type="project" value="TreeGrafter"/>
</dbReference>
<comment type="caution">
    <text evidence="9">The sequence shown here is derived from an EMBL/GenBank/DDBJ whole genome shotgun (WGS) entry which is preliminary data.</text>
</comment>
<protein>
    <recommendedName>
        <fullName evidence="6">Gamma-tubulin complex component</fullName>
    </recommendedName>
</protein>
<dbReference type="GO" id="GO:0007020">
    <property type="term" value="P:microtubule nucleation"/>
    <property type="evidence" value="ECO:0007669"/>
    <property type="project" value="InterPro"/>
</dbReference>
<dbReference type="Pfam" id="PF04130">
    <property type="entry name" value="GCP_C_terminal"/>
    <property type="match status" value="1"/>
</dbReference>
<reference evidence="9" key="1">
    <citation type="submission" date="2024-06" db="EMBL/GenBank/DDBJ databases">
        <authorList>
            <person name="Liu X."/>
            <person name="Lenzi L."/>
            <person name="Haldenby T S."/>
            <person name="Uol C."/>
        </authorList>
    </citation>
    <scope>NUCLEOTIDE SEQUENCE</scope>
</reference>
<dbReference type="EMBL" id="CAXLJL010000623">
    <property type="protein sequence ID" value="CAL5139688.1"/>
    <property type="molecule type" value="Genomic_DNA"/>
</dbReference>
<name>A0AAV2TR19_CALDB</name>
<evidence type="ECO:0000256" key="3">
    <source>
        <dbReference type="ARBA" id="ARBA00022490"/>
    </source>
</evidence>
<gene>
    <name evidence="9" type="ORF">CDAUBV1_LOCUS14803</name>
</gene>
<feature type="domain" description="Gamma tubulin complex component protein N-terminal" evidence="8">
    <location>
        <begin position="2"/>
        <end position="352"/>
    </location>
</feature>
<dbReference type="PANTHER" id="PTHR19302">
    <property type="entry name" value="GAMMA TUBULIN COMPLEX PROTEIN"/>
    <property type="match status" value="1"/>
</dbReference>
<accession>A0AAV2TR19</accession>
<keyword evidence="4 6" id="KW-0493">Microtubule</keyword>
<evidence type="ECO:0000259" key="8">
    <source>
        <dbReference type="Pfam" id="PF17681"/>
    </source>
</evidence>
<keyword evidence="3 6" id="KW-0963">Cytoplasm</keyword>